<dbReference type="Gene3D" id="1.20.58.1000">
    <property type="entry name" value="Metal-sensitive repressor, helix protomer"/>
    <property type="match status" value="1"/>
</dbReference>
<dbReference type="GO" id="GO:0046872">
    <property type="term" value="F:metal ion binding"/>
    <property type="evidence" value="ECO:0007669"/>
    <property type="project" value="InterPro"/>
</dbReference>
<dbReference type="CDD" id="cd10148">
    <property type="entry name" value="CsoR-like_DUF156"/>
    <property type="match status" value="1"/>
</dbReference>
<evidence type="ECO:0008006" key="5">
    <source>
        <dbReference type="Google" id="ProtNLM"/>
    </source>
</evidence>
<name>A0AA37V6D1_9BACT</name>
<dbReference type="GO" id="GO:0045892">
    <property type="term" value="P:negative regulation of DNA-templated transcription"/>
    <property type="evidence" value="ECO:0007669"/>
    <property type="project" value="UniProtKB-ARBA"/>
</dbReference>
<feature type="compositionally biased region" description="Basic and acidic residues" evidence="2">
    <location>
        <begin position="1"/>
        <end position="10"/>
    </location>
</feature>
<comment type="similarity">
    <text evidence="1">Belongs to the FrmR/RcnR family.</text>
</comment>
<reference evidence="3" key="1">
    <citation type="submission" date="2022-08" db="EMBL/GenBank/DDBJ databases">
        <title>Draft genome sequencing of Roseisolibacter agri AW1220.</title>
        <authorList>
            <person name="Tobiishi Y."/>
            <person name="Tonouchi A."/>
        </authorList>
    </citation>
    <scope>NUCLEOTIDE SEQUENCE</scope>
    <source>
        <strain evidence="3">AW1220</strain>
    </source>
</reference>
<evidence type="ECO:0000256" key="1">
    <source>
        <dbReference type="ARBA" id="ARBA00005260"/>
    </source>
</evidence>
<dbReference type="EMBL" id="BRXS01000002">
    <property type="protein sequence ID" value="GLC25166.1"/>
    <property type="molecule type" value="Genomic_DNA"/>
</dbReference>
<sequence length="125" mass="13958">MSTHEHEHTHAPTAACGCGADHGADHDAEGRKAVAVDPDAKTRNLKRLRRIEGQVRGLQKMVEEDRYCADVMTQISSVHEALRAVGRELMRNHLKHCATSALRGTPDEASAMYDELVDLMYRHSR</sequence>
<dbReference type="InterPro" id="IPR003735">
    <property type="entry name" value="Metal_Tscrpt_repr"/>
</dbReference>
<dbReference type="Pfam" id="PF02583">
    <property type="entry name" value="Trns_repr_metal"/>
    <property type="match status" value="1"/>
</dbReference>
<comment type="caution">
    <text evidence="3">The sequence shown here is derived from an EMBL/GenBank/DDBJ whole genome shotgun (WGS) entry which is preliminary data.</text>
</comment>
<proteinExistence type="inferred from homology"/>
<feature type="region of interest" description="Disordered" evidence="2">
    <location>
        <begin position="1"/>
        <end position="32"/>
    </location>
</feature>
<accession>A0AA37V6D1</accession>
<protein>
    <recommendedName>
        <fullName evidence="5">Copper-sensing transcriptional repressor CsoR</fullName>
    </recommendedName>
</protein>
<evidence type="ECO:0000313" key="4">
    <source>
        <dbReference type="Proteomes" id="UP001161325"/>
    </source>
</evidence>
<dbReference type="Proteomes" id="UP001161325">
    <property type="component" value="Unassembled WGS sequence"/>
</dbReference>
<feature type="compositionally biased region" description="Low complexity" evidence="2">
    <location>
        <begin position="11"/>
        <end position="21"/>
    </location>
</feature>
<dbReference type="InterPro" id="IPR038390">
    <property type="entry name" value="Metal_Tscrpt_repr_sf"/>
</dbReference>
<dbReference type="PANTHER" id="PTHR33677">
    <property type="entry name" value="TRANSCRIPTIONAL REPRESSOR FRMR-RELATED"/>
    <property type="match status" value="1"/>
</dbReference>
<dbReference type="GO" id="GO:0003677">
    <property type="term" value="F:DNA binding"/>
    <property type="evidence" value="ECO:0007669"/>
    <property type="project" value="InterPro"/>
</dbReference>
<dbReference type="PANTHER" id="PTHR33677:SF3">
    <property type="entry name" value="COPPER-SENSING TRANSCRIPTIONAL REPRESSOR RICR"/>
    <property type="match status" value="1"/>
</dbReference>
<gene>
    <name evidence="3" type="ORF">rosag_16790</name>
</gene>
<evidence type="ECO:0000313" key="3">
    <source>
        <dbReference type="EMBL" id="GLC25166.1"/>
    </source>
</evidence>
<keyword evidence="4" id="KW-1185">Reference proteome</keyword>
<feature type="compositionally biased region" description="Basic and acidic residues" evidence="2">
    <location>
        <begin position="22"/>
        <end position="32"/>
    </location>
</feature>
<dbReference type="RefSeq" id="WP_284349607.1">
    <property type="nucleotide sequence ID" value="NZ_BRXS01000002.1"/>
</dbReference>
<dbReference type="AlphaFoldDB" id="A0AA37V6D1"/>
<organism evidence="3 4">
    <name type="scientific">Roseisolibacter agri</name>
    <dbReference type="NCBI Taxonomy" id="2014610"/>
    <lineage>
        <taxon>Bacteria</taxon>
        <taxon>Pseudomonadati</taxon>
        <taxon>Gemmatimonadota</taxon>
        <taxon>Gemmatimonadia</taxon>
        <taxon>Gemmatimonadales</taxon>
        <taxon>Gemmatimonadaceae</taxon>
        <taxon>Roseisolibacter</taxon>
    </lineage>
</organism>
<evidence type="ECO:0000256" key="2">
    <source>
        <dbReference type="SAM" id="MobiDB-lite"/>
    </source>
</evidence>